<dbReference type="EMBL" id="JANPWB010000015">
    <property type="protein sequence ID" value="KAJ1092943.1"/>
    <property type="molecule type" value="Genomic_DNA"/>
</dbReference>
<reference evidence="4" key="1">
    <citation type="journal article" date="2022" name="bioRxiv">
        <title>Sequencing and chromosome-scale assembly of the giantPleurodeles waltlgenome.</title>
        <authorList>
            <person name="Brown T."/>
            <person name="Elewa A."/>
            <person name="Iarovenko S."/>
            <person name="Subramanian E."/>
            <person name="Araus A.J."/>
            <person name="Petzold A."/>
            <person name="Susuki M."/>
            <person name="Suzuki K.-i.T."/>
            <person name="Hayashi T."/>
            <person name="Toyoda A."/>
            <person name="Oliveira C."/>
            <person name="Osipova E."/>
            <person name="Leigh N.D."/>
            <person name="Simon A."/>
            <person name="Yun M.H."/>
        </authorList>
    </citation>
    <scope>NUCLEOTIDE SEQUENCE</scope>
    <source>
        <strain evidence="4">20211129_DDA</strain>
        <tissue evidence="4">Liver</tissue>
    </source>
</reference>
<protein>
    <recommendedName>
        <fullName evidence="6">P-selectin glycoprotein ligand 1</fullName>
    </recommendedName>
</protein>
<evidence type="ECO:0000256" key="1">
    <source>
        <dbReference type="SAM" id="MobiDB-lite"/>
    </source>
</evidence>
<organism evidence="4 5">
    <name type="scientific">Pleurodeles waltl</name>
    <name type="common">Iberian ribbed newt</name>
    <dbReference type="NCBI Taxonomy" id="8319"/>
    <lineage>
        <taxon>Eukaryota</taxon>
        <taxon>Metazoa</taxon>
        <taxon>Chordata</taxon>
        <taxon>Craniata</taxon>
        <taxon>Vertebrata</taxon>
        <taxon>Euteleostomi</taxon>
        <taxon>Amphibia</taxon>
        <taxon>Batrachia</taxon>
        <taxon>Caudata</taxon>
        <taxon>Salamandroidea</taxon>
        <taxon>Salamandridae</taxon>
        <taxon>Pleurodelinae</taxon>
        <taxon>Pleurodeles</taxon>
    </lineage>
</organism>
<keyword evidence="5" id="KW-1185">Reference proteome</keyword>
<keyword evidence="2" id="KW-0812">Transmembrane</keyword>
<feature type="signal peptide" evidence="3">
    <location>
        <begin position="1"/>
        <end position="18"/>
    </location>
</feature>
<evidence type="ECO:0000313" key="5">
    <source>
        <dbReference type="Proteomes" id="UP001066276"/>
    </source>
</evidence>
<dbReference type="GO" id="GO:0005886">
    <property type="term" value="C:plasma membrane"/>
    <property type="evidence" value="ECO:0007669"/>
    <property type="project" value="TreeGrafter"/>
</dbReference>
<evidence type="ECO:0000256" key="2">
    <source>
        <dbReference type="SAM" id="Phobius"/>
    </source>
</evidence>
<proteinExistence type="predicted"/>
<feature type="region of interest" description="Disordered" evidence="1">
    <location>
        <begin position="228"/>
        <end position="248"/>
    </location>
</feature>
<dbReference type="Proteomes" id="UP001066276">
    <property type="component" value="Chromosome 11"/>
</dbReference>
<dbReference type="PANTHER" id="PTHR17384:SF7">
    <property type="entry name" value="P-SELECTIN GLYCOPROTEIN LIGAND 1"/>
    <property type="match status" value="1"/>
</dbReference>
<dbReference type="GO" id="GO:0050901">
    <property type="term" value="P:leukocyte tethering or rolling"/>
    <property type="evidence" value="ECO:0007669"/>
    <property type="project" value="TreeGrafter"/>
</dbReference>
<evidence type="ECO:0000313" key="4">
    <source>
        <dbReference type="EMBL" id="KAJ1092943.1"/>
    </source>
</evidence>
<dbReference type="InterPro" id="IPR026195">
    <property type="entry name" value="PSGL-1"/>
</dbReference>
<keyword evidence="2" id="KW-0472">Membrane</keyword>
<keyword evidence="3" id="KW-0732">Signal</keyword>
<comment type="caution">
    <text evidence="4">The sequence shown here is derived from an EMBL/GenBank/DDBJ whole genome shotgun (WGS) entry which is preliminary data.</text>
</comment>
<accession>A0AAV7LTQ8</accession>
<feature type="chain" id="PRO_5043787348" description="P-selectin glycoprotein ligand 1" evidence="3">
    <location>
        <begin position="19"/>
        <end position="357"/>
    </location>
</feature>
<name>A0AAV7LTQ8_PLEWA</name>
<dbReference type="PANTHER" id="PTHR17384">
    <property type="entry name" value="P-SELECTIN GLYCOPROTEIN LIGAND-1"/>
    <property type="match status" value="1"/>
</dbReference>
<keyword evidence="2" id="KW-1133">Transmembrane helix</keyword>
<feature type="transmembrane region" description="Helical" evidence="2">
    <location>
        <begin position="268"/>
        <end position="290"/>
    </location>
</feature>
<evidence type="ECO:0000256" key="3">
    <source>
        <dbReference type="SAM" id="SignalP"/>
    </source>
</evidence>
<gene>
    <name evidence="4" type="ORF">NDU88_006053</name>
</gene>
<evidence type="ECO:0008006" key="6">
    <source>
        <dbReference type="Google" id="ProtNLM"/>
    </source>
</evidence>
<dbReference type="AlphaFoldDB" id="A0AAV7LTQ8"/>
<sequence>MYIIWIALPLAVLDISYGYKLPGAKLKASNTTKKELREDPLISSSLPANLFQWLSRTPFSNPTVFNLKPSKVPRVKRDITDKNTSLEEMVTDESWEEEFTTEAVIKNTDVTSVIVLTTPEHTHHPAISTIQTELIEETTPEIMTVRTTPSSTIHDTTTSSRMDILETVTETVSAQTFVPTLVTDTTLTIVTEYNTTTSFRSLIDPEIGPSDTHTSVPAETMTTTSVNDLNHTDVSESTNVPQKPDVINPDDTQPEKQNIMHTLMGQCLLAISILAFIATAFIISTIVLAAKLSNLKNRYKLLTKNSTEMVCISSLLPDNEQVPGKSKVRANKLKTFAANVEDNDGDNLTLNSFLPDH</sequence>